<dbReference type="GO" id="GO:0046872">
    <property type="term" value="F:metal ion binding"/>
    <property type="evidence" value="ECO:0007669"/>
    <property type="project" value="UniProtKB-KW"/>
</dbReference>
<dbReference type="Pfam" id="PF13187">
    <property type="entry name" value="Fer4_9"/>
    <property type="match status" value="1"/>
</dbReference>
<protein>
    <submittedName>
        <fullName evidence="6">2Fe-2S iron-sulfur cluster protein</fullName>
    </submittedName>
</protein>
<dbReference type="Gene3D" id="3.10.20.30">
    <property type="match status" value="1"/>
</dbReference>
<reference evidence="6 7" key="1">
    <citation type="submission" date="2019-07" db="EMBL/GenBank/DDBJ databases">
        <title>Genomic Encyclopedia of Archaeal and Bacterial Type Strains, Phase II (KMG-II): from individual species to whole genera.</title>
        <authorList>
            <person name="Goeker M."/>
        </authorList>
    </citation>
    <scope>NUCLEOTIDE SEQUENCE [LARGE SCALE GENOMIC DNA]</scope>
    <source>
        <strain evidence="6 7">ATCC BAA-1139</strain>
    </source>
</reference>
<evidence type="ECO:0000313" key="6">
    <source>
        <dbReference type="EMBL" id="TWJ14035.1"/>
    </source>
</evidence>
<dbReference type="InterPro" id="IPR017900">
    <property type="entry name" value="4Fe4S_Fe_S_CS"/>
</dbReference>
<dbReference type="Proteomes" id="UP000319449">
    <property type="component" value="Unassembled WGS sequence"/>
</dbReference>
<dbReference type="EMBL" id="VLLN01000032">
    <property type="protein sequence ID" value="TWJ14035.1"/>
    <property type="molecule type" value="Genomic_DNA"/>
</dbReference>
<feature type="domain" description="4Fe-4S ferredoxin-type" evidence="5">
    <location>
        <begin position="142"/>
        <end position="172"/>
    </location>
</feature>
<dbReference type="InterPro" id="IPR017896">
    <property type="entry name" value="4Fe4S_Fe-S-bd"/>
</dbReference>
<dbReference type="PROSITE" id="PS00198">
    <property type="entry name" value="4FE4S_FER_1"/>
    <property type="match status" value="2"/>
</dbReference>
<dbReference type="PROSITE" id="PS00197">
    <property type="entry name" value="2FE2S_FER_1"/>
    <property type="match status" value="1"/>
</dbReference>
<evidence type="ECO:0000256" key="1">
    <source>
        <dbReference type="ARBA" id="ARBA00022723"/>
    </source>
</evidence>
<keyword evidence="3" id="KW-0411">Iron-sulfur</keyword>
<evidence type="ECO:0000313" key="7">
    <source>
        <dbReference type="Proteomes" id="UP000319449"/>
    </source>
</evidence>
<accession>A0A562V7Z8</accession>
<keyword evidence="1" id="KW-0479">Metal-binding</keyword>
<keyword evidence="7" id="KW-1185">Reference proteome</keyword>
<dbReference type="GO" id="GO:0051537">
    <property type="term" value="F:2 iron, 2 sulfur cluster binding"/>
    <property type="evidence" value="ECO:0007669"/>
    <property type="project" value="InterPro"/>
</dbReference>
<organism evidence="6 7">
    <name type="scientific">Geobacter argillaceus</name>
    <dbReference type="NCBI Taxonomy" id="345631"/>
    <lineage>
        <taxon>Bacteria</taxon>
        <taxon>Pseudomonadati</taxon>
        <taxon>Thermodesulfobacteriota</taxon>
        <taxon>Desulfuromonadia</taxon>
        <taxon>Geobacterales</taxon>
        <taxon>Geobacteraceae</taxon>
        <taxon>Geobacter</taxon>
    </lineage>
</organism>
<comment type="caution">
    <text evidence="6">The sequence shown here is derived from an EMBL/GenBank/DDBJ whole genome shotgun (WGS) entry which is preliminary data.</text>
</comment>
<dbReference type="InterPro" id="IPR001041">
    <property type="entry name" value="2Fe-2S_ferredoxin-type"/>
</dbReference>
<sequence length="232" mass="25793">MKNKNVTMIPIYVMGKKFEVPEDLTILKALEFSGFKITRGCGCRGGVCGACATVYRKKGDYRIMTGLACQTVIEPEISLVQLPFISARKAQYAVRDIDTESLDLVKTYPELMRCMGCNTCTKSCPVNISVMDYISAAIRGNLEEVVELSIECVMCGLCAARCPAEITPYNVALFVRRLYGTHKLKKSPMLEQRLKDIESGTYKTEITQLKATDVKKLQETFNELQANKGASV</sequence>
<dbReference type="Gene3D" id="3.30.70.20">
    <property type="match status" value="1"/>
</dbReference>
<dbReference type="PROSITE" id="PS51379">
    <property type="entry name" value="4FE4S_FER_2"/>
    <property type="match status" value="2"/>
</dbReference>
<gene>
    <name evidence="6" type="ORF">JN12_03606</name>
</gene>
<dbReference type="PROSITE" id="PS51085">
    <property type="entry name" value="2FE2S_FER_2"/>
    <property type="match status" value="1"/>
</dbReference>
<feature type="domain" description="2Fe-2S ferredoxin-type" evidence="4">
    <location>
        <begin position="7"/>
        <end position="85"/>
    </location>
</feature>
<dbReference type="AlphaFoldDB" id="A0A562V7Z8"/>
<dbReference type="Pfam" id="PF00111">
    <property type="entry name" value="Fer2"/>
    <property type="match status" value="1"/>
</dbReference>
<dbReference type="InterPro" id="IPR036010">
    <property type="entry name" value="2Fe-2S_ferredoxin-like_sf"/>
</dbReference>
<evidence type="ECO:0000259" key="5">
    <source>
        <dbReference type="PROSITE" id="PS51379"/>
    </source>
</evidence>
<name>A0A562V7Z8_9BACT</name>
<feature type="domain" description="4Fe-4S ferredoxin-type" evidence="5">
    <location>
        <begin position="103"/>
        <end position="134"/>
    </location>
</feature>
<keyword evidence="2" id="KW-0408">Iron</keyword>
<dbReference type="SUPFAM" id="SSF54292">
    <property type="entry name" value="2Fe-2S ferredoxin-like"/>
    <property type="match status" value="1"/>
</dbReference>
<evidence type="ECO:0000259" key="4">
    <source>
        <dbReference type="PROSITE" id="PS51085"/>
    </source>
</evidence>
<dbReference type="SUPFAM" id="SSF46548">
    <property type="entry name" value="alpha-helical ferredoxin"/>
    <property type="match status" value="1"/>
</dbReference>
<dbReference type="RefSeq" id="WP_211360581.1">
    <property type="nucleotide sequence ID" value="NZ_VLLN01000032.1"/>
</dbReference>
<dbReference type="InterPro" id="IPR006058">
    <property type="entry name" value="2Fe2S_fd_BS"/>
</dbReference>
<dbReference type="InterPro" id="IPR012675">
    <property type="entry name" value="Beta-grasp_dom_sf"/>
</dbReference>
<evidence type="ECO:0000256" key="2">
    <source>
        <dbReference type="ARBA" id="ARBA00023004"/>
    </source>
</evidence>
<evidence type="ECO:0000256" key="3">
    <source>
        <dbReference type="ARBA" id="ARBA00023014"/>
    </source>
</evidence>
<proteinExistence type="predicted"/>